<comment type="caution">
    <text evidence="6">The sequence shown here is derived from an EMBL/GenBank/DDBJ whole genome shotgun (WGS) entry which is preliminary data.</text>
</comment>
<dbReference type="Pfam" id="PF13558">
    <property type="entry name" value="SbcC_Walker_B"/>
    <property type="match status" value="1"/>
</dbReference>
<gene>
    <name evidence="6" type="ORF">H8S23_10190</name>
</gene>
<dbReference type="AlphaFoldDB" id="A0A923IBH0"/>
<dbReference type="SUPFAM" id="SSF52540">
    <property type="entry name" value="P-loop containing nucleoside triphosphate hydrolases"/>
    <property type="match status" value="1"/>
</dbReference>
<keyword evidence="4" id="KW-0175">Coiled coil</keyword>
<accession>A0A923IBH0</accession>
<evidence type="ECO:0000313" key="6">
    <source>
        <dbReference type="EMBL" id="MBC5581878.1"/>
    </source>
</evidence>
<evidence type="ECO:0000256" key="1">
    <source>
        <dbReference type="ARBA" id="ARBA00006930"/>
    </source>
</evidence>
<evidence type="ECO:0000256" key="3">
    <source>
        <dbReference type="ARBA" id="ARBA00013368"/>
    </source>
</evidence>
<feature type="coiled-coil region" evidence="4">
    <location>
        <begin position="344"/>
        <end position="443"/>
    </location>
</feature>
<dbReference type="Proteomes" id="UP000659630">
    <property type="component" value="Unassembled WGS sequence"/>
</dbReference>
<evidence type="ECO:0000256" key="2">
    <source>
        <dbReference type="ARBA" id="ARBA00011322"/>
    </source>
</evidence>
<dbReference type="InterPro" id="IPR038729">
    <property type="entry name" value="Rad50/SbcC_AAA"/>
</dbReference>
<keyword evidence="7" id="KW-1185">Reference proteome</keyword>
<dbReference type="Pfam" id="PF13476">
    <property type="entry name" value="AAA_23"/>
    <property type="match status" value="1"/>
</dbReference>
<dbReference type="EMBL" id="JACONZ010000003">
    <property type="protein sequence ID" value="MBC5581878.1"/>
    <property type="molecule type" value="Genomic_DNA"/>
</dbReference>
<feature type="domain" description="Rad50/SbcC-type AAA" evidence="5">
    <location>
        <begin position="2"/>
        <end position="168"/>
    </location>
</feature>
<feature type="coiled-coil region" evidence="4">
    <location>
        <begin position="713"/>
        <end position="779"/>
    </location>
</feature>
<evidence type="ECO:0000259" key="5">
    <source>
        <dbReference type="Pfam" id="PF13476"/>
    </source>
</evidence>
<proteinExistence type="inferred from homology"/>
<protein>
    <recommendedName>
        <fullName evidence="3">Nuclease SbcCD subunit C</fullName>
    </recommendedName>
</protein>
<dbReference type="PANTHER" id="PTHR32114:SF2">
    <property type="entry name" value="ABC TRANSPORTER ABCH.3"/>
    <property type="match status" value="1"/>
</dbReference>
<comment type="subunit">
    <text evidence="2">Heterodimer of SbcC and SbcD.</text>
</comment>
<name>A0A923IBH0_9FIRM</name>
<comment type="similarity">
    <text evidence="1">Belongs to the SMC family. SbcC subfamily.</text>
</comment>
<dbReference type="GO" id="GO:0016887">
    <property type="term" value="F:ATP hydrolysis activity"/>
    <property type="evidence" value="ECO:0007669"/>
    <property type="project" value="InterPro"/>
</dbReference>
<evidence type="ECO:0000313" key="7">
    <source>
        <dbReference type="Proteomes" id="UP000659630"/>
    </source>
</evidence>
<dbReference type="PANTHER" id="PTHR32114">
    <property type="entry name" value="ABC TRANSPORTER ABCH.3"/>
    <property type="match status" value="1"/>
</dbReference>
<dbReference type="Gene3D" id="3.40.50.300">
    <property type="entry name" value="P-loop containing nucleotide triphosphate hydrolases"/>
    <property type="match status" value="2"/>
</dbReference>
<evidence type="ECO:0000256" key="4">
    <source>
        <dbReference type="SAM" id="Coils"/>
    </source>
</evidence>
<reference evidence="6" key="1">
    <citation type="submission" date="2020-08" db="EMBL/GenBank/DDBJ databases">
        <title>Genome public.</title>
        <authorList>
            <person name="Liu C."/>
            <person name="Sun Q."/>
        </authorList>
    </citation>
    <scope>NUCLEOTIDE SEQUENCE</scope>
    <source>
        <strain evidence="6">BX8</strain>
    </source>
</reference>
<organism evidence="6 7">
    <name type="scientific">Anaerofilum hominis</name>
    <dbReference type="NCBI Taxonomy" id="2763016"/>
    <lineage>
        <taxon>Bacteria</taxon>
        <taxon>Bacillati</taxon>
        <taxon>Bacillota</taxon>
        <taxon>Clostridia</taxon>
        <taxon>Eubacteriales</taxon>
        <taxon>Oscillospiraceae</taxon>
        <taxon>Anaerofilum</taxon>
    </lineage>
</organism>
<sequence>MITGDTGAGKTTLFDAISYALYGEASGEYREAGGLRSDFAAPGAPSYVELRFSHRGQVYTVRRDLEYLRPKKRGDGFLLQPGDASLTLPDGSALSGTRRVDAAVRELLGIDHSQFKQISMIAQGEFLKLLNTKSEDRAAILRQVFGTLPCQRLQKELRRRALDEREAFDRCGRALVQYFASSMPPADEALAARREALIAEGDPCRAEEMLSLLEQSNAQDEDLYALAQRETAALGEELLALAAAQQRALHRQELLRRKDAAQDALAALDARGDELRLDALRLRRGRAAREKVFPAAEQALREARAADDLLKKITALENGLQNGAAALERLRRADAAQQQDEPQRAALRDEAARLEAELPRYAQREALVQQRGALQADAARAQKEEADADAKAAALAQRLAELEDRRERLAGCEQRLAERQAALREAQAALREAQSLADRFEGVRAAFAAAQEAQKRFTAQDADFSALQEEFNRQERAFFSAQAGLLAAGLAEGTPCPVCGATHHPAPAAPPCGAPDEAALRALRGRLETARAGWQKAAQEAGAAKAAAAARRDELYAAALPFFLSQGVSVGADAPGKELRAALAALSGSLAGAVRAAEADAAAAAADSEAFSALNAQHKALEEQRLHAATACEEARAAAARLRADAAELEGRLAALGSLPLPDRAAAEARLAALRGEASRREAAKEAASAALAAEEQRQAADARLLAERRGELARAQAALAAARAGLQDALSQAGFADEQDYAGALLPPADLEKLRESLEAARSQRAALQETLAQLAADLQGPEKADPAALAARRETLSQQKEQTDARGRALYSRLAANRELARQMREALQESGEAAKRAGAAKQLADTACGTLAGKAKLDFEKYVQAAYFDNVVAAAAARFSRMSGGQYELRRRDDLSDLSGKNALDLEVIDHYTGKARSVKSLSGGESFKAALCLALGLSDVIQSAAGGVEIDALFIDEGFGSLDAGSLEQAVGVLTALASSDRLVGIISHVDELRQRIENQIAVRKTPGGSRIETAPARP</sequence>
<dbReference type="GO" id="GO:0006302">
    <property type="term" value="P:double-strand break repair"/>
    <property type="evidence" value="ECO:0007669"/>
    <property type="project" value="InterPro"/>
</dbReference>
<dbReference type="InterPro" id="IPR027417">
    <property type="entry name" value="P-loop_NTPase"/>
</dbReference>